<name>A0ABY4YTP0_9MICO</name>
<evidence type="ECO:0000256" key="3">
    <source>
        <dbReference type="ARBA" id="ARBA00023163"/>
    </source>
</evidence>
<dbReference type="EMBL" id="CP099489">
    <property type="protein sequence ID" value="USQ80131.1"/>
    <property type="molecule type" value="Genomic_DNA"/>
</dbReference>
<dbReference type="PROSITE" id="PS51077">
    <property type="entry name" value="HTH_ICLR"/>
    <property type="match status" value="1"/>
</dbReference>
<dbReference type="SUPFAM" id="SSF55781">
    <property type="entry name" value="GAF domain-like"/>
    <property type="match status" value="1"/>
</dbReference>
<dbReference type="RefSeq" id="WP_252593507.1">
    <property type="nucleotide sequence ID" value="NZ_CP099489.1"/>
</dbReference>
<dbReference type="InterPro" id="IPR036388">
    <property type="entry name" value="WH-like_DNA-bd_sf"/>
</dbReference>
<dbReference type="InterPro" id="IPR005471">
    <property type="entry name" value="Tscrpt_reg_IclR_N"/>
</dbReference>
<dbReference type="SMART" id="SM00346">
    <property type="entry name" value="HTH_ICLR"/>
    <property type="match status" value="1"/>
</dbReference>
<dbReference type="InterPro" id="IPR014757">
    <property type="entry name" value="Tscrpt_reg_IclR_C"/>
</dbReference>
<dbReference type="InterPro" id="IPR050707">
    <property type="entry name" value="HTH_MetabolicPath_Reg"/>
</dbReference>
<dbReference type="InterPro" id="IPR029016">
    <property type="entry name" value="GAF-like_dom_sf"/>
</dbReference>
<reference evidence="6" key="1">
    <citation type="submission" date="2022-06" db="EMBL/GenBank/DDBJ databases">
        <title>Ornithinimicrobium HY1793.</title>
        <authorList>
            <person name="Huang Y."/>
        </authorList>
    </citation>
    <scope>NUCLEOTIDE SEQUENCE</scope>
    <source>
        <strain evidence="6">HY1793</strain>
    </source>
</reference>
<keyword evidence="2" id="KW-0238">DNA-binding</keyword>
<evidence type="ECO:0000313" key="6">
    <source>
        <dbReference type="EMBL" id="USQ80131.1"/>
    </source>
</evidence>
<gene>
    <name evidence="6" type="ORF">NF556_00250</name>
</gene>
<dbReference type="Gene3D" id="1.10.10.10">
    <property type="entry name" value="Winged helix-like DNA-binding domain superfamily/Winged helix DNA-binding domain"/>
    <property type="match status" value="1"/>
</dbReference>
<dbReference type="SUPFAM" id="SSF46785">
    <property type="entry name" value="Winged helix' DNA-binding domain"/>
    <property type="match status" value="1"/>
</dbReference>
<sequence length="262" mass="28164">MTLSSETRPQDGAESTTARVADVLLAFAGADSPLGITDVARATNLSKAVVHRIVQTLCSKSFVWQDPVTRKYRLGMAAFALADSANQASEFRRIGMSILADLTEATGETTTLSGRVGHRRVYVGQVESRQLVRISVQVGTALPLTVGASGAAILAFLPDNEIEAALAIPIPMMSEYTVTEPSEVRARLREVVRDGYAHTTNERVKDSTGFAAPVWSPSNEVVGCISIAALTSRLTPEREEDLGQQVIRAATTLTERLRGRIP</sequence>
<accession>A0ABY4YTP0</accession>
<evidence type="ECO:0000313" key="7">
    <source>
        <dbReference type="Proteomes" id="UP001056455"/>
    </source>
</evidence>
<proteinExistence type="predicted"/>
<protein>
    <submittedName>
        <fullName evidence="6">IclR family transcriptional regulator</fullName>
    </submittedName>
</protein>
<dbReference type="Proteomes" id="UP001056455">
    <property type="component" value="Chromosome"/>
</dbReference>
<feature type="domain" description="IclR-ED" evidence="5">
    <location>
        <begin position="77"/>
        <end position="259"/>
    </location>
</feature>
<keyword evidence="7" id="KW-1185">Reference proteome</keyword>
<dbReference type="PANTHER" id="PTHR30136:SF24">
    <property type="entry name" value="HTH-TYPE TRANSCRIPTIONAL REPRESSOR ALLR"/>
    <property type="match status" value="1"/>
</dbReference>
<dbReference type="Pfam" id="PF01614">
    <property type="entry name" value="IclR_C"/>
    <property type="match status" value="1"/>
</dbReference>
<keyword evidence="1" id="KW-0805">Transcription regulation</keyword>
<evidence type="ECO:0000259" key="4">
    <source>
        <dbReference type="PROSITE" id="PS51077"/>
    </source>
</evidence>
<dbReference type="Pfam" id="PF09339">
    <property type="entry name" value="HTH_IclR"/>
    <property type="match status" value="1"/>
</dbReference>
<evidence type="ECO:0000256" key="1">
    <source>
        <dbReference type="ARBA" id="ARBA00023015"/>
    </source>
</evidence>
<dbReference type="InterPro" id="IPR036390">
    <property type="entry name" value="WH_DNA-bd_sf"/>
</dbReference>
<evidence type="ECO:0000259" key="5">
    <source>
        <dbReference type="PROSITE" id="PS51078"/>
    </source>
</evidence>
<dbReference type="PROSITE" id="PS51078">
    <property type="entry name" value="ICLR_ED"/>
    <property type="match status" value="1"/>
</dbReference>
<dbReference type="PANTHER" id="PTHR30136">
    <property type="entry name" value="HELIX-TURN-HELIX TRANSCRIPTIONAL REGULATOR, ICLR FAMILY"/>
    <property type="match status" value="1"/>
</dbReference>
<dbReference type="Gene3D" id="3.30.450.40">
    <property type="match status" value="1"/>
</dbReference>
<evidence type="ECO:0000256" key="2">
    <source>
        <dbReference type="ARBA" id="ARBA00023125"/>
    </source>
</evidence>
<organism evidence="6 7">
    <name type="scientific">Ornithinimicrobium faecis</name>
    <dbReference type="NCBI Taxonomy" id="2934158"/>
    <lineage>
        <taxon>Bacteria</taxon>
        <taxon>Bacillati</taxon>
        <taxon>Actinomycetota</taxon>
        <taxon>Actinomycetes</taxon>
        <taxon>Micrococcales</taxon>
        <taxon>Ornithinimicrobiaceae</taxon>
        <taxon>Ornithinimicrobium</taxon>
    </lineage>
</organism>
<keyword evidence="3" id="KW-0804">Transcription</keyword>
<feature type="domain" description="HTH iclR-type" evidence="4">
    <location>
        <begin position="14"/>
        <end position="76"/>
    </location>
</feature>